<evidence type="ECO:0000256" key="6">
    <source>
        <dbReference type="ARBA" id="ARBA00023244"/>
    </source>
</evidence>
<feature type="binding site" evidence="7">
    <location>
        <begin position="25"/>
        <end position="29"/>
    </location>
    <ligand>
        <name>substrate</name>
    </ligand>
</feature>
<protein>
    <recommendedName>
        <fullName evidence="3 7">Uroporphyrinogen decarboxylase</fullName>
        <shortName evidence="7">UPD</shortName>
        <shortName evidence="7">URO-D</shortName>
        <ecNumber evidence="3 7">4.1.1.37</ecNumber>
    </recommendedName>
</protein>
<comment type="pathway">
    <text evidence="1 7 8">Porphyrin-containing compound metabolism; protoporphyrin-IX biosynthesis; coproporphyrinogen-III from 5-aminolevulinate: step 4/4.</text>
</comment>
<feature type="binding site" evidence="7">
    <location>
        <position position="319"/>
    </location>
    <ligand>
        <name>substrate</name>
    </ligand>
</feature>
<evidence type="ECO:0000313" key="13">
    <source>
        <dbReference type="Proteomes" id="UP000325292"/>
    </source>
</evidence>
<keyword evidence="13" id="KW-1185">Reference proteome</keyword>
<sequence>MISTSRFIEACWGRPHDKVPVWFMRQAGRYQDGYRKLRQQYSFLEMAHNPDICTEVSCRPVEELGVDAAILFSDIMIPLGPMGVDFEIREHFGPVIAHPVRTGRDLKQLRVLEPEDDLPEVFEAIEKICERLGAIPLIGFAGAPFTLASYLIEGGPSKNYLHTKRLMWEQPEVWRQLMDVLADATVRHLSAQVRHGAQAVQVFDSWIGALPVDDYRKYVMPSMRAVFAKLNALQVPTIYFGTGTASLLHAMKETGPTVLGVDWRTPIRQARSTVGSEVTLQGNLDPMTLVCEWDIVKEHSTAILQDMLGDPAFIFNLGHGVPPEAHPDNLKRLVEWVHQFPGTPASQEVADRAKGASL</sequence>
<comment type="subcellular location">
    <subcellularLocation>
        <location evidence="7">Cytoplasm</location>
    </subcellularLocation>
</comment>
<reference evidence="12 13" key="1">
    <citation type="journal article" date="2019" name="Sci. Rep.">
        <title>Sulfobacillus thermotolerans: new insights into resistance and metabolic capacities of acidophilic chemolithotrophs.</title>
        <authorList>
            <person name="Panyushkina A.E."/>
            <person name="Babenko V.V."/>
            <person name="Nikitina A.S."/>
            <person name="Selezneva O.V."/>
            <person name="Tsaplina I.A."/>
            <person name="Letarova M.A."/>
            <person name="Kostryukova E.S."/>
            <person name="Letarov A.V."/>
        </authorList>
    </citation>
    <scope>NUCLEOTIDE SEQUENCE [LARGE SCALE GENOMIC DNA]</scope>
    <source>
        <strain evidence="12 13">Kr1</strain>
    </source>
</reference>
<evidence type="ECO:0000256" key="3">
    <source>
        <dbReference type="ARBA" id="ARBA00012288"/>
    </source>
</evidence>
<comment type="subunit">
    <text evidence="7">Homodimer.</text>
</comment>
<dbReference type="PROSITE" id="PS00907">
    <property type="entry name" value="UROD_2"/>
    <property type="match status" value="1"/>
</dbReference>
<gene>
    <name evidence="7" type="primary">hemE</name>
    <name evidence="12" type="ORF">BXT84_04800</name>
</gene>
<dbReference type="PROSITE" id="PS00906">
    <property type="entry name" value="UROD_1"/>
    <property type="match status" value="1"/>
</dbReference>
<keyword evidence="4 7" id="KW-0210">Decarboxylase</keyword>
<organism evidence="12 13">
    <name type="scientific">Sulfobacillus thermotolerans</name>
    <dbReference type="NCBI Taxonomy" id="338644"/>
    <lineage>
        <taxon>Bacteria</taxon>
        <taxon>Bacillati</taxon>
        <taxon>Bacillota</taxon>
        <taxon>Clostridia</taxon>
        <taxon>Eubacteriales</taxon>
        <taxon>Clostridiales Family XVII. Incertae Sedis</taxon>
        <taxon>Sulfobacillus</taxon>
    </lineage>
</organism>
<keyword evidence="7" id="KW-0963">Cytoplasm</keyword>
<keyword evidence="5 7" id="KW-0456">Lyase</keyword>
<dbReference type="InterPro" id="IPR006361">
    <property type="entry name" value="Uroporphyrinogen_deCO2ase_HemE"/>
</dbReference>
<comment type="function">
    <text evidence="7">Catalyzes the decarboxylation of four acetate groups of uroporphyrinogen-III to yield coproporphyrinogen-III.</text>
</comment>
<evidence type="ECO:0000256" key="9">
    <source>
        <dbReference type="RuleBase" id="RU004169"/>
    </source>
</evidence>
<dbReference type="EMBL" id="CP019454">
    <property type="protein sequence ID" value="AUW93357.1"/>
    <property type="molecule type" value="Genomic_DNA"/>
</dbReference>
<dbReference type="CDD" id="cd00717">
    <property type="entry name" value="URO-D"/>
    <property type="match status" value="1"/>
</dbReference>
<feature type="binding site" evidence="7">
    <location>
        <position position="150"/>
    </location>
    <ligand>
        <name>substrate</name>
    </ligand>
</feature>
<dbReference type="InterPro" id="IPR038071">
    <property type="entry name" value="UROD/MetE-like_sf"/>
</dbReference>
<dbReference type="Pfam" id="PF01208">
    <property type="entry name" value="URO-D"/>
    <property type="match status" value="1"/>
</dbReference>
<dbReference type="PANTHER" id="PTHR21091">
    <property type="entry name" value="METHYLTETRAHYDROFOLATE:HOMOCYSTEINE METHYLTRANSFERASE RELATED"/>
    <property type="match status" value="1"/>
</dbReference>
<evidence type="ECO:0000256" key="8">
    <source>
        <dbReference type="RuleBase" id="RU000554"/>
    </source>
</evidence>
<comment type="catalytic activity">
    <reaction evidence="7 8">
        <text>uroporphyrinogen III + 4 H(+) = coproporphyrinogen III + 4 CO2</text>
        <dbReference type="Rhea" id="RHEA:19865"/>
        <dbReference type="ChEBI" id="CHEBI:15378"/>
        <dbReference type="ChEBI" id="CHEBI:16526"/>
        <dbReference type="ChEBI" id="CHEBI:57308"/>
        <dbReference type="ChEBI" id="CHEBI:57309"/>
        <dbReference type="EC" id="4.1.1.37"/>
    </reaction>
</comment>
<feature type="binding site" evidence="7">
    <location>
        <position position="74"/>
    </location>
    <ligand>
        <name>substrate</name>
    </ligand>
</feature>
<dbReference type="Gene3D" id="3.20.20.210">
    <property type="match status" value="1"/>
</dbReference>
<dbReference type="NCBIfam" id="TIGR01464">
    <property type="entry name" value="hemE"/>
    <property type="match status" value="1"/>
</dbReference>
<feature type="site" description="Transition state stabilizer" evidence="7">
    <location>
        <position position="74"/>
    </location>
</feature>
<feature type="binding site" evidence="7">
    <location>
        <position position="205"/>
    </location>
    <ligand>
        <name>substrate</name>
    </ligand>
</feature>
<evidence type="ECO:0000256" key="2">
    <source>
        <dbReference type="ARBA" id="ARBA00009935"/>
    </source>
</evidence>
<dbReference type="EC" id="4.1.1.37" evidence="3 7"/>
<accession>A0ABM6RPY4</accession>
<dbReference type="PANTHER" id="PTHR21091:SF169">
    <property type="entry name" value="UROPORPHYRINOGEN DECARBOXYLASE"/>
    <property type="match status" value="1"/>
</dbReference>
<dbReference type="SUPFAM" id="SSF51726">
    <property type="entry name" value="UROD/MetE-like"/>
    <property type="match status" value="1"/>
</dbReference>
<dbReference type="InterPro" id="IPR000257">
    <property type="entry name" value="Uroporphyrinogen_deCOase"/>
</dbReference>
<comment type="similarity">
    <text evidence="2 7 9">Belongs to the uroporphyrinogen decarboxylase family.</text>
</comment>
<evidence type="ECO:0000256" key="7">
    <source>
        <dbReference type="HAMAP-Rule" id="MF_00218"/>
    </source>
</evidence>
<evidence type="ECO:0000256" key="5">
    <source>
        <dbReference type="ARBA" id="ARBA00023239"/>
    </source>
</evidence>
<proteinExistence type="inferred from homology"/>
<dbReference type="HAMAP" id="MF_00218">
    <property type="entry name" value="URO_D"/>
    <property type="match status" value="1"/>
</dbReference>
<evidence type="ECO:0000259" key="11">
    <source>
        <dbReference type="PROSITE" id="PS00907"/>
    </source>
</evidence>
<feature type="domain" description="Uroporphyrinogen decarboxylase (URO-D)" evidence="10">
    <location>
        <begin position="20"/>
        <end position="29"/>
    </location>
</feature>
<evidence type="ECO:0000259" key="10">
    <source>
        <dbReference type="PROSITE" id="PS00906"/>
    </source>
</evidence>
<evidence type="ECO:0000313" key="12">
    <source>
        <dbReference type="EMBL" id="AUW93357.1"/>
    </source>
</evidence>
<name>A0ABM6RPY4_9FIRM</name>
<evidence type="ECO:0000256" key="4">
    <source>
        <dbReference type="ARBA" id="ARBA00022793"/>
    </source>
</evidence>
<feature type="domain" description="Uroporphyrinogen decarboxylase (URO-D)" evidence="11">
    <location>
        <begin position="138"/>
        <end position="154"/>
    </location>
</feature>
<keyword evidence="6 7" id="KW-0627">Porphyrin biosynthesis</keyword>
<comment type="caution">
    <text evidence="7">Lacks conserved residue(s) required for the propagation of feature annotation.</text>
</comment>
<evidence type="ECO:0000256" key="1">
    <source>
        <dbReference type="ARBA" id="ARBA00004804"/>
    </source>
</evidence>
<dbReference type="Proteomes" id="UP000325292">
    <property type="component" value="Chromosome"/>
</dbReference>